<dbReference type="Pfam" id="PF23414">
    <property type="entry name" value="Beta-prop_EML_2"/>
    <property type="match status" value="1"/>
</dbReference>
<feature type="coiled-coil region" evidence="4">
    <location>
        <begin position="725"/>
        <end position="967"/>
    </location>
</feature>
<dbReference type="InterPro" id="IPR055442">
    <property type="entry name" value="Beta-prop_EML-like_2nd"/>
</dbReference>
<dbReference type="AlphaFoldDB" id="A0A7J6BB84"/>
<evidence type="ECO:0000256" key="4">
    <source>
        <dbReference type="SAM" id="Coils"/>
    </source>
</evidence>
<evidence type="ECO:0000256" key="2">
    <source>
        <dbReference type="ARBA" id="ARBA00022737"/>
    </source>
</evidence>
<reference evidence="7 8" key="1">
    <citation type="submission" date="2020-02" db="EMBL/GenBank/DDBJ databases">
        <title>A chromosome-scale genome assembly of the black bullhead catfish (Ameiurus melas).</title>
        <authorList>
            <person name="Wen M."/>
            <person name="Zham M."/>
            <person name="Cabau C."/>
            <person name="Klopp C."/>
            <person name="Donnadieu C."/>
            <person name="Roques C."/>
            <person name="Bouchez O."/>
            <person name="Lampietro C."/>
            <person name="Jouanno E."/>
            <person name="Herpin A."/>
            <person name="Louis A."/>
            <person name="Berthelot C."/>
            <person name="Parey E."/>
            <person name="Roest-Crollius H."/>
            <person name="Braasch I."/>
            <person name="Postlethwait J."/>
            <person name="Robinson-Rechavi M."/>
            <person name="Echchiki A."/>
            <person name="Begum T."/>
            <person name="Montfort J."/>
            <person name="Schartl M."/>
            <person name="Bobe J."/>
            <person name="Guiguen Y."/>
        </authorList>
    </citation>
    <scope>NUCLEOTIDE SEQUENCE [LARGE SCALE GENOMIC DNA]</scope>
    <source>
        <strain evidence="7">M_S1</strain>
        <tissue evidence="7">Blood</tissue>
    </source>
</reference>
<evidence type="ECO:0000256" key="3">
    <source>
        <dbReference type="PROSITE-ProRule" id="PRU00221"/>
    </source>
</evidence>
<dbReference type="PANTHER" id="PTHR32215">
    <property type="entry name" value="CILIA- AND FLAGELLA-ASSOCIATED PROTEIN 57"/>
    <property type="match status" value="1"/>
</dbReference>
<feature type="repeat" description="WD" evidence="3">
    <location>
        <begin position="406"/>
        <end position="447"/>
    </location>
</feature>
<dbReference type="PROSITE" id="PS50082">
    <property type="entry name" value="WD_REPEATS_2"/>
    <property type="match status" value="3"/>
</dbReference>
<keyword evidence="2" id="KW-0677">Repeat</keyword>
<feature type="region of interest" description="Disordered" evidence="5">
    <location>
        <begin position="1173"/>
        <end position="1192"/>
    </location>
</feature>
<feature type="compositionally biased region" description="Basic and acidic residues" evidence="5">
    <location>
        <begin position="1173"/>
        <end position="1184"/>
    </location>
</feature>
<dbReference type="CDD" id="cd07307">
    <property type="entry name" value="BAR"/>
    <property type="match status" value="1"/>
</dbReference>
<protein>
    <recommendedName>
        <fullName evidence="6">EML-like second beta-propeller domain-containing protein</fullName>
    </recommendedName>
</protein>
<evidence type="ECO:0000256" key="5">
    <source>
        <dbReference type="SAM" id="MobiDB-lite"/>
    </source>
</evidence>
<dbReference type="InterPro" id="IPR015943">
    <property type="entry name" value="WD40/YVTN_repeat-like_dom_sf"/>
</dbReference>
<sequence>MTVGTITVVDDVMDPIPCDCSDVALVIEEVVVLHNLESNHISISSHSVSERLNDFYEQSDFTNLLMAQKVNVEPHHIFGLRREAKNNLLFLDEQTIIFPSGNNCVLYDVHQRWTKFIPGAMPCRQGPQGIQALAISPDRRYLAVSERREQGIITVYDIQSKQCSKRQVLTGGSECIHEFVCMAFSADSKYLLGQSGGPAWTLFYWEWEKNEVIATVTTKRLGFVSQVSFNPKDNTQICVSGNYVFKIFTLENNSLNQTSSFDLDLENIMSHAWMSEDCIILGTETGKLLMLKDGHWHKLKRPSERRITAITQYSKGFACAAGPGLVYLYEKIEEYSYRKTKQIRIPQDPCSSQPSQSEQQEITTICLSPSEETLAISTRQGQIYHVSLASPEIRQSKQANFEFLFHSVHSGSITGLSTCSTKPLFATCSKDHSVRIWNYKTKSLELHKDFLEEPKCISLHPNGLSILVGFPDKVCLMNMLDDEFHTVQEFDIHNCNECVFSHDGNMFAAVSDNLINICNISTGEKVNLNGHINKVQSVMWSEDDHRLTSCGMDGTVYEWNALTGACDSSKNVEKSCTYTAVMFSTGTGSVLAVGSDLTQNEVRDGQILREMISMTHSGQALFVGTAVGTVRVMQYPLEEEKSWTEYQAHSGPITKMVITPGDQYLLTASEDSSVLIWKITDQESRTLAVVKEIHYTEEVLCTKAYLEEKDQSAYAQVELLKEEQERKLNQNHMDYEKKINKVKQNFLQQIESLKGLIQMLNAEKEEEKVSQEKALTEIMEKHAKELKDQEHKHKSQMFKAFQKHVELKQRIQTMQQSYEEKLREQEDNHLCTTMNMKQACDDRLRDQQDMLQQTEERLKELQGKVDSESKDVFPQYDQELQEEKETSRQLEYELENQMMQFCKIKEEIQDQCLRISQLQVKVEEMNSKNKETNQKLKIQEQVLKQILKILEQELSTERKRVINLNTLVKRMKADIKHCSSFIQQPKMLKENFIKLHKSYNHEADVRVGVKTGEVQEHTRQRERLQRTVVSQKKSQAMEAKTQPSDCSKILTQQDKMLQEVTKSAKTEIKQLQNSIKEKKQMFKNLEAEVEEIKSKNKTMQVLKQKLEMKEKELCTERQRVKKMNTLVKRMKADIQNCSGFIQHPKKLKENFTQLHKSYTQEAHVRVGVKAGDVQEHTRQRDRLQRTGVSQKDSQAMKAKIQSAYCFKILTREPLHRLPWRKF</sequence>
<feature type="repeat" description="WD" evidence="3">
    <location>
        <begin position="528"/>
        <end position="569"/>
    </location>
</feature>
<proteinExistence type="predicted"/>
<dbReference type="SUPFAM" id="SSF50978">
    <property type="entry name" value="WD40 repeat-like"/>
    <property type="match status" value="2"/>
</dbReference>
<dbReference type="PANTHER" id="PTHR32215:SF0">
    <property type="entry name" value="CILIA- AND FLAGELLA-ASSOCIATED PROTEIN 57"/>
    <property type="match status" value="1"/>
</dbReference>
<evidence type="ECO:0000313" key="8">
    <source>
        <dbReference type="Proteomes" id="UP000593565"/>
    </source>
</evidence>
<feature type="domain" description="EML-like second beta-propeller" evidence="6">
    <location>
        <begin position="414"/>
        <end position="679"/>
    </location>
</feature>
<organism evidence="7 8">
    <name type="scientific">Ameiurus melas</name>
    <name type="common">Black bullhead</name>
    <name type="synonym">Silurus melas</name>
    <dbReference type="NCBI Taxonomy" id="219545"/>
    <lineage>
        <taxon>Eukaryota</taxon>
        <taxon>Metazoa</taxon>
        <taxon>Chordata</taxon>
        <taxon>Craniata</taxon>
        <taxon>Vertebrata</taxon>
        <taxon>Euteleostomi</taxon>
        <taxon>Actinopterygii</taxon>
        <taxon>Neopterygii</taxon>
        <taxon>Teleostei</taxon>
        <taxon>Ostariophysi</taxon>
        <taxon>Siluriformes</taxon>
        <taxon>Ictaluridae</taxon>
        <taxon>Ameiurus</taxon>
    </lineage>
</organism>
<dbReference type="EMBL" id="JAAGNN010000002">
    <property type="protein sequence ID" value="KAF4092226.1"/>
    <property type="molecule type" value="Genomic_DNA"/>
</dbReference>
<dbReference type="Gene3D" id="2.130.10.10">
    <property type="entry name" value="YVTN repeat-like/Quinoprotein amine dehydrogenase"/>
    <property type="match status" value="2"/>
</dbReference>
<dbReference type="InterPro" id="IPR001680">
    <property type="entry name" value="WD40_rpt"/>
</dbReference>
<keyword evidence="4" id="KW-0175">Coiled coil</keyword>
<dbReference type="InterPro" id="IPR052993">
    <property type="entry name" value="CFA-57"/>
</dbReference>
<gene>
    <name evidence="7" type="ORF">AMELA_G00018390</name>
</gene>
<evidence type="ECO:0000259" key="6">
    <source>
        <dbReference type="Pfam" id="PF23414"/>
    </source>
</evidence>
<dbReference type="Proteomes" id="UP000593565">
    <property type="component" value="Unassembled WGS sequence"/>
</dbReference>
<dbReference type="InterPro" id="IPR036322">
    <property type="entry name" value="WD40_repeat_dom_sf"/>
</dbReference>
<accession>A0A7J6BB84</accession>
<evidence type="ECO:0000313" key="7">
    <source>
        <dbReference type="EMBL" id="KAF4092226.1"/>
    </source>
</evidence>
<name>A0A7J6BB84_AMEME</name>
<evidence type="ECO:0000256" key="1">
    <source>
        <dbReference type="ARBA" id="ARBA00022574"/>
    </source>
</evidence>
<feature type="repeat" description="WD" evidence="3">
    <location>
        <begin position="646"/>
        <end position="687"/>
    </location>
</feature>
<comment type="caution">
    <text evidence="7">The sequence shown here is derived from an EMBL/GenBank/DDBJ whole genome shotgun (WGS) entry which is preliminary data.</text>
</comment>
<dbReference type="SMART" id="SM00320">
    <property type="entry name" value="WD40"/>
    <property type="match status" value="7"/>
</dbReference>
<keyword evidence="8" id="KW-1185">Reference proteome</keyword>
<keyword evidence="1 3" id="KW-0853">WD repeat</keyword>
<dbReference type="PROSITE" id="PS50294">
    <property type="entry name" value="WD_REPEATS_REGION"/>
    <property type="match status" value="3"/>
</dbReference>
<feature type="coiled-coil region" evidence="4">
    <location>
        <begin position="1061"/>
        <end position="1112"/>
    </location>
</feature>